<organism evidence="1 2">
    <name type="scientific">Helicobacter bizzozeronii (strain CIII-1)</name>
    <dbReference type="NCBI Taxonomy" id="1002804"/>
    <lineage>
        <taxon>Bacteria</taxon>
        <taxon>Pseudomonadati</taxon>
        <taxon>Campylobacterota</taxon>
        <taxon>Epsilonproteobacteria</taxon>
        <taxon>Campylobacterales</taxon>
        <taxon>Helicobacteraceae</taxon>
        <taxon>Helicobacter</taxon>
    </lineage>
</organism>
<gene>
    <name evidence="1" type="ordered locus">HBZC1_14850</name>
</gene>
<dbReference type="KEGG" id="hbi:HBZC1_14850"/>
<proteinExistence type="predicted"/>
<dbReference type="EMBL" id="FR871757">
    <property type="protein sequence ID" value="CCB80471.1"/>
    <property type="molecule type" value="Genomic_DNA"/>
</dbReference>
<keyword evidence="2" id="KW-1185">Reference proteome</keyword>
<evidence type="ECO:0000313" key="1">
    <source>
        <dbReference type="EMBL" id="CCB80471.1"/>
    </source>
</evidence>
<reference evidence="1 2" key="1">
    <citation type="journal article" date="2011" name="J. Bacteriol.">
        <title>Genome sequence of Helicobacter bizzozeronii strain CIII-1, an isolate from human gastric mucosa.</title>
        <authorList>
            <person name="Schott T."/>
            <person name="Rossi M."/>
            <person name="Hanninen M.L."/>
        </authorList>
    </citation>
    <scope>NUCLEOTIDE SEQUENCE [LARGE SCALE GENOMIC DNA]</scope>
    <source>
        <strain evidence="1 2">CIII-1</strain>
    </source>
</reference>
<dbReference type="AlphaFoldDB" id="F8KUB8"/>
<name>F8KUB8_HELBC</name>
<accession>F8KUB8</accession>
<dbReference type="HOGENOM" id="CLU_3184419_0_0_7"/>
<dbReference type="Proteomes" id="UP000008387">
    <property type="component" value="Chromosome"/>
</dbReference>
<protein>
    <submittedName>
        <fullName evidence="1">Uncharacterized protein</fullName>
    </submittedName>
</protein>
<sequence length="46" mass="5216">MAINSSTIAFVGGCYVDTNLYFAKVVLYDSFIRAKNAMFFWVVNLD</sequence>
<evidence type="ECO:0000313" key="2">
    <source>
        <dbReference type="Proteomes" id="UP000008387"/>
    </source>
</evidence>